<dbReference type="Pfam" id="PF01657">
    <property type="entry name" value="Stress-antifung"/>
    <property type="match status" value="1"/>
</dbReference>
<feature type="compositionally biased region" description="Pro residues" evidence="3">
    <location>
        <begin position="140"/>
        <end position="150"/>
    </location>
</feature>
<dbReference type="GO" id="GO:0016301">
    <property type="term" value="F:kinase activity"/>
    <property type="evidence" value="ECO:0007669"/>
    <property type="project" value="UniProtKB-KW"/>
</dbReference>
<feature type="non-terminal residue" evidence="5">
    <location>
        <position position="150"/>
    </location>
</feature>
<proteinExistence type="predicted"/>
<keyword evidence="1" id="KW-0732">Signal</keyword>
<accession>A0A392P226</accession>
<sequence>MCTLRYSNDSLFGVMKTETSYVYYIETKTVVDDVFNQTLNVLLDELKNAAADGDSNKKFAEKIVKVIDESSSNETIYGLAQCTPDLTKQDCTECFDSAREQFSYWCKQMKGCFYYGQSCSLRYETTPLSINANNNTESPAPQPSVELPPK</sequence>
<keyword evidence="5" id="KW-0808">Transferase</keyword>
<comment type="caution">
    <text evidence="5">The sequence shown here is derived from an EMBL/GenBank/DDBJ whole genome shotgun (WGS) entry which is preliminary data.</text>
</comment>
<protein>
    <submittedName>
        <fullName evidence="5">Cysteine-rich receptor-like protein kinase</fullName>
    </submittedName>
</protein>
<dbReference type="InterPro" id="IPR038408">
    <property type="entry name" value="GNK2_sf"/>
</dbReference>
<dbReference type="InterPro" id="IPR002902">
    <property type="entry name" value="GNK2"/>
</dbReference>
<feature type="region of interest" description="Disordered" evidence="3">
    <location>
        <begin position="131"/>
        <end position="150"/>
    </location>
</feature>
<evidence type="ECO:0000256" key="2">
    <source>
        <dbReference type="ARBA" id="ARBA00022737"/>
    </source>
</evidence>
<dbReference type="PANTHER" id="PTHR32099:SF103">
    <property type="entry name" value="GNK2-HOMOLOGOUS DOMAIN-CONTAINING PROTEIN"/>
    <property type="match status" value="1"/>
</dbReference>
<dbReference type="AlphaFoldDB" id="A0A392P226"/>
<keyword evidence="6" id="KW-1185">Reference proteome</keyword>
<dbReference type="PANTHER" id="PTHR32099">
    <property type="entry name" value="CYSTEINE-RICH REPEAT SECRETORY PROTEIN"/>
    <property type="match status" value="1"/>
</dbReference>
<dbReference type="EMBL" id="LXQA010060543">
    <property type="protein sequence ID" value="MCI06048.1"/>
    <property type="molecule type" value="Genomic_DNA"/>
</dbReference>
<evidence type="ECO:0000313" key="6">
    <source>
        <dbReference type="Proteomes" id="UP000265520"/>
    </source>
</evidence>
<keyword evidence="2" id="KW-0677">Repeat</keyword>
<reference evidence="5 6" key="1">
    <citation type="journal article" date="2018" name="Front. Plant Sci.">
        <title>Red Clover (Trifolium pratense) and Zigzag Clover (T. medium) - A Picture of Genomic Similarities and Differences.</title>
        <authorList>
            <person name="Dluhosova J."/>
            <person name="Istvanek J."/>
            <person name="Nedelnik J."/>
            <person name="Repkova J."/>
        </authorList>
    </citation>
    <scope>NUCLEOTIDE SEQUENCE [LARGE SCALE GENOMIC DNA]</scope>
    <source>
        <strain evidence="6">cv. 10/8</strain>
        <tissue evidence="5">Leaf</tissue>
    </source>
</reference>
<evidence type="ECO:0000256" key="3">
    <source>
        <dbReference type="SAM" id="MobiDB-lite"/>
    </source>
</evidence>
<evidence type="ECO:0000313" key="5">
    <source>
        <dbReference type="EMBL" id="MCI06048.1"/>
    </source>
</evidence>
<name>A0A392P226_9FABA</name>
<keyword evidence="5" id="KW-0675">Receptor</keyword>
<dbReference type="CDD" id="cd23509">
    <property type="entry name" value="Gnk2-like"/>
    <property type="match status" value="1"/>
</dbReference>
<dbReference type="Gene3D" id="3.30.430.20">
    <property type="entry name" value="Gnk2 domain, C-X8-C-X2-C motif"/>
    <property type="match status" value="1"/>
</dbReference>
<feature type="domain" description="Gnk2-homologous" evidence="4">
    <location>
        <begin position="17"/>
        <end position="128"/>
    </location>
</feature>
<evidence type="ECO:0000259" key="4">
    <source>
        <dbReference type="PROSITE" id="PS51473"/>
    </source>
</evidence>
<dbReference type="Proteomes" id="UP000265520">
    <property type="component" value="Unassembled WGS sequence"/>
</dbReference>
<keyword evidence="5" id="KW-0418">Kinase</keyword>
<dbReference type="PROSITE" id="PS51473">
    <property type="entry name" value="GNK2"/>
    <property type="match status" value="1"/>
</dbReference>
<evidence type="ECO:0000256" key="1">
    <source>
        <dbReference type="ARBA" id="ARBA00022729"/>
    </source>
</evidence>
<organism evidence="5 6">
    <name type="scientific">Trifolium medium</name>
    <dbReference type="NCBI Taxonomy" id="97028"/>
    <lineage>
        <taxon>Eukaryota</taxon>
        <taxon>Viridiplantae</taxon>
        <taxon>Streptophyta</taxon>
        <taxon>Embryophyta</taxon>
        <taxon>Tracheophyta</taxon>
        <taxon>Spermatophyta</taxon>
        <taxon>Magnoliopsida</taxon>
        <taxon>eudicotyledons</taxon>
        <taxon>Gunneridae</taxon>
        <taxon>Pentapetalae</taxon>
        <taxon>rosids</taxon>
        <taxon>fabids</taxon>
        <taxon>Fabales</taxon>
        <taxon>Fabaceae</taxon>
        <taxon>Papilionoideae</taxon>
        <taxon>50 kb inversion clade</taxon>
        <taxon>NPAAA clade</taxon>
        <taxon>Hologalegina</taxon>
        <taxon>IRL clade</taxon>
        <taxon>Trifolieae</taxon>
        <taxon>Trifolium</taxon>
    </lineage>
</organism>